<evidence type="ECO:0000313" key="5">
    <source>
        <dbReference type="EMBL" id="MDG3014764.1"/>
    </source>
</evidence>
<keyword evidence="3" id="KW-0949">S-adenosyl-L-methionine</keyword>
<comment type="similarity">
    <text evidence="3">Belongs to the methyltransferase superfamily. EgtD family.</text>
</comment>
<dbReference type="Pfam" id="PF10017">
    <property type="entry name" value="Methyltransf_33"/>
    <property type="match status" value="1"/>
</dbReference>
<protein>
    <recommendedName>
        <fullName evidence="3">Histidine N-alpha-methyltransferase</fullName>
        <ecNumber evidence="3">2.1.1.44</ecNumber>
    </recommendedName>
    <alternativeName>
        <fullName evidence="3">Histidine trimethyltransferase</fullName>
    </alternativeName>
</protein>
<feature type="binding site" evidence="3">
    <location>
        <begin position="142"/>
        <end position="143"/>
    </location>
    <ligand>
        <name>S-adenosyl-L-methionine</name>
        <dbReference type="ChEBI" id="CHEBI:59789"/>
    </ligand>
</feature>
<organism evidence="5 6">
    <name type="scientific">Speluncibacter jeojiensis</name>
    <dbReference type="NCBI Taxonomy" id="2710754"/>
    <lineage>
        <taxon>Bacteria</taxon>
        <taxon>Bacillati</taxon>
        <taxon>Actinomycetota</taxon>
        <taxon>Actinomycetes</taxon>
        <taxon>Mycobacteriales</taxon>
        <taxon>Speluncibacteraceae</taxon>
        <taxon>Speluncibacter</taxon>
    </lineage>
</organism>
<dbReference type="InterPro" id="IPR032888">
    <property type="entry name" value="EgtD_Actinobacteria"/>
</dbReference>
<feature type="binding site" evidence="3">
    <location>
        <position position="167"/>
    </location>
    <ligand>
        <name>L-histidine</name>
        <dbReference type="ChEBI" id="CHEBI:57595"/>
    </ligand>
</feature>
<dbReference type="InterPro" id="IPR017804">
    <property type="entry name" value="MeTrfase_EgtD-like"/>
</dbReference>
<feature type="binding site" evidence="3">
    <location>
        <position position="207"/>
    </location>
    <ligand>
        <name>L-histidine</name>
        <dbReference type="ChEBI" id="CHEBI:57595"/>
    </ligand>
</feature>
<dbReference type="PANTHER" id="PTHR43397:SF1">
    <property type="entry name" value="ERGOTHIONEINE BIOSYNTHESIS PROTEIN 1"/>
    <property type="match status" value="1"/>
</dbReference>
<evidence type="ECO:0000313" key="6">
    <source>
        <dbReference type="Proteomes" id="UP001152755"/>
    </source>
</evidence>
<comment type="caution">
    <text evidence="5">The sequence shown here is derived from an EMBL/GenBank/DDBJ whole genome shotgun (WGS) entry which is preliminary data.</text>
</comment>
<feature type="binding site" evidence="3">
    <location>
        <position position="93"/>
    </location>
    <ligand>
        <name>S-adenosyl-L-methionine</name>
        <dbReference type="ChEBI" id="CHEBI:59789"/>
    </ligand>
</feature>
<dbReference type="Gene3D" id="3.40.50.150">
    <property type="entry name" value="Vaccinia Virus protein VP39"/>
    <property type="match status" value="1"/>
</dbReference>
<dbReference type="PANTHER" id="PTHR43397">
    <property type="entry name" value="ERGOTHIONEINE BIOSYNTHESIS PROTEIN 1"/>
    <property type="match status" value="1"/>
</dbReference>
<name>A0A9X4RDI6_9ACTN</name>
<keyword evidence="6" id="KW-1185">Reference proteome</keyword>
<comment type="function">
    <text evidence="3">Catalyzes the SAM-dependent triple methylation of the alpha-amino group of histidine to form hercynine, a step in the biosynthesis pathway of ergothioneine.</text>
</comment>
<evidence type="ECO:0000256" key="2">
    <source>
        <dbReference type="ARBA" id="ARBA00022679"/>
    </source>
</evidence>
<dbReference type="Proteomes" id="UP001152755">
    <property type="component" value="Unassembled WGS sequence"/>
</dbReference>
<evidence type="ECO:0000256" key="1">
    <source>
        <dbReference type="ARBA" id="ARBA00022603"/>
    </source>
</evidence>
<feature type="binding site" evidence="3">
    <location>
        <position position="57"/>
    </location>
    <ligand>
        <name>L-histidine</name>
        <dbReference type="ChEBI" id="CHEBI:57595"/>
    </ligand>
</feature>
<accession>A0A9X4RDI6</accession>
<comment type="subunit">
    <text evidence="3">Monomer.</text>
</comment>
<sequence>MSTVSLDVHLTPEQLAAALRSDVLQGLADSPKWLPPKWFYDSRGSELFDEITRLPEYYPTRTERELLRRSAGEIAMVSGADTLVELGSGSSEKTRLLLGAMRDAGHLRRYVPQDVSVSALGGAVEQIGAEFPGVEVLGVVGDFTGTLEALPGGRKRMIAFLGGTLGNFVRSERADFLGEVAKVLASGEKLLLGVGLVTDPAVLVPAYDDAAGVTAEFNRNVLRVVNRELGADFAPECFEHVALWDSVNEWIEMRLRARTAMTVTVADLGLTVDFEAGEEMRTEVSAKFRLPGIEGELDEAGFDVVGQWVDERRRFALVLGERR</sequence>
<evidence type="ECO:0000259" key="4">
    <source>
        <dbReference type="Pfam" id="PF10017"/>
    </source>
</evidence>
<dbReference type="GO" id="GO:0052706">
    <property type="term" value="F:L-histidine N(alpha)-methyltransferase activity"/>
    <property type="evidence" value="ECO:0007669"/>
    <property type="project" value="UniProtKB-UniRule"/>
</dbReference>
<comment type="catalytic activity">
    <reaction evidence="3">
        <text>L-histidine + 3 S-adenosyl-L-methionine = hercynine + 3 S-adenosyl-L-homocysteine + 3 H(+)</text>
        <dbReference type="Rhea" id="RHEA:38471"/>
        <dbReference type="ChEBI" id="CHEBI:15378"/>
        <dbReference type="ChEBI" id="CHEBI:15781"/>
        <dbReference type="ChEBI" id="CHEBI:57595"/>
        <dbReference type="ChEBI" id="CHEBI:57856"/>
        <dbReference type="ChEBI" id="CHEBI:59789"/>
        <dbReference type="EC" id="2.1.1.44"/>
    </reaction>
</comment>
<dbReference type="EC" id="2.1.1.44" evidence="3"/>
<dbReference type="GO" id="GO:0008276">
    <property type="term" value="F:protein methyltransferase activity"/>
    <property type="evidence" value="ECO:0007669"/>
    <property type="project" value="InterPro"/>
</dbReference>
<dbReference type="InterPro" id="IPR029063">
    <property type="entry name" value="SAM-dependent_MTases_sf"/>
</dbReference>
<dbReference type="PIRSF" id="PIRSF018005">
    <property type="entry name" value="UCP018005"/>
    <property type="match status" value="1"/>
</dbReference>
<feature type="binding site" evidence="3">
    <location>
        <begin position="283"/>
        <end position="285"/>
    </location>
    <ligand>
        <name>L-histidine</name>
        <dbReference type="ChEBI" id="CHEBI:57595"/>
    </ligand>
</feature>
<gene>
    <name evidence="3 5" type="primary">egtD</name>
    <name evidence="5" type="ORF">NVS88_09365</name>
</gene>
<dbReference type="NCBIfam" id="TIGR03438">
    <property type="entry name" value="egtD_ergothio"/>
    <property type="match status" value="1"/>
</dbReference>
<dbReference type="InterPro" id="IPR019257">
    <property type="entry name" value="MeTrfase_dom"/>
</dbReference>
<keyword evidence="1 3" id="KW-0489">Methyltransferase</keyword>
<feature type="binding site" evidence="3">
    <location>
        <position position="114"/>
    </location>
    <ligand>
        <name>S-adenosyl-L-methionine</name>
        <dbReference type="ChEBI" id="CHEBI:59789"/>
    </ligand>
</feature>
<reference evidence="5" key="1">
    <citation type="submission" date="2022-08" db="EMBL/GenBank/DDBJ databases">
        <title>Genome analysis of Corynebacteriales strain.</title>
        <authorList>
            <person name="Lee S.D."/>
        </authorList>
    </citation>
    <scope>NUCLEOTIDE SEQUENCE</scope>
    <source>
        <strain evidence="5">D3-21</strain>
    </source>
</reference>
<proteinExistence type="inferred from homology"/>
<dbReference type="SUPFAM" id="SSF53335">
    <property type="entry name" value="S-adenosyl-L-methionine-dependent methyltransferases"/>
    <property type="match status" value="1"/>
</dbReference>
<evidence type="ECO:0000256" key="3">
    <source>
        <dbReference type="HAMAP-Rule" id="MF_02037"/>
    </source>
</evidence>
<comment type="pathway">
    <text evidence="3">Amino-acid biosynthesis; ergothioneine biosynthesis.</text>
</comment>
<feature type="domain" description="Histidine-specific methyltransferase SAM-dependent" evidence="4">
    <location>
        <begin position="19"/>
        <end position="319"/>
    </location>
</feature>
<keyword evidence="2 3" id="KW-0808">Transferase</keyword>
<dbReference type="RefSeq" id="WP_332519759.1">
    <property type="nucleotide sequence ID" value="NZ_JANRHA010000005.1"/>
</dbReference>
<dbReference type="InterPro" id="IPR035094">
    <property type="entry name" value="EgtD"/>
</dbReference>
<dbReference type="GO" id="GO:0052699">
    <property type="term" value="P:ergothioneine biosynthetic process"/>
    <property type="evidence" value="ECO:0007669"/>
    <property type="project" value="UniProtKB-UniRule"/>
</dbReference>
<dbReference type="HAMAP" id="MF_02037">
    <property type="entry name" value="EgtD"/>
    <property type="match status" value="1"/>
</dbReference>
<dbReference type="EMBL" id="JANRHA010000005">
    <property type="protein sequence ID" value="MDG3014764.1"/>
    <property type="molecule type" value="Genomic_DNA"/>
</dbReference>
<feature type="binding site" evidence="3">
    <location>
        <position position="87"/>
    </location>
    <ligand>
        <name>S-adenosyl-L-methionine</name>
        <dbReference type="ChEBI" id="CHEBI:59789"/>
    </ligand>
</feature>
<dbReference type="AlphaFoldDB" id="A0A9X4RDI6"/>
<dbReference type="InterPro" id="IPR051128">
    <property type="entry name" value="EgtD_Methyltrsf_superfamily"/>
</dbReference>
<dbReference type="GO" id="GO:0032259">
    <property type="term" value="P:methylation"/>
    <property type="evidence" value="ECO:0007669"/>
    <property type="project" value="UniProtKB-KW"/>
</dbReference>